<evidence type="ECO:0000256" key="8">
    <source>
        <dbReference type="PIRSR" id="PIRSR000524-1"/>
    </source>
</evidence>
<comment type="cofactor">
    <cofactor evidence="1 7 9">
        <name>pyridoxal 5'-phosphate</name>
        <dbReference type="ChEBI" id="CHEBI:597326"/>
    </cofactor>
</comment>
<comment type="catalytic activity">
    <reaction evidence="6 7">
        <text>(2-aminoethyl)phosphonate + pyruvate = phosphonoacetaldehyde + L-alanine</text>
        <dbReference type="Rhea" id="RHEA:17021"/>
        <dbReference type="ChEBI" id="CHEBI:15361"/>
        <dbReference type="ChEBI" id="CHEBI:57418"/>
        <dbReference type="ChEBI" id="CHEBI:57972"/>
        <dbReference type="ChEBI" id="CHEBI:58383"/>
        <dbReference type="EC" id="2.6.1.37"/>
    </reaction>
</comment>
<dbReference type="Gene3D" id="3.40.640.10">
    <property type="entry name" value="Type I PLP-dependent aspartate aminotransferase-like (Major domain)"/>
    <property type="match status" value="1"/>
</dbReference>
<dbReference type="PANTHER" id="PTHR42778:SF1">
    <property type="entry name" value="2-AMINOETHYLPHOSPHONATE--PYRUVATE TRANSAMINASE"/>
    <property type="match status" value="1"/>
</dbReference>
<keyword evidence="2 7" id="KW-0032">Aminotransferase</keyword>
<comment type="similarity">
    <text evidence="7">Belongs to the class-V pyridoxal-phosphate-dependent aminotransferase family. PhnW subfamily.</text>
</comment>
<dbReference type="RefSeq" id="WP_133287383.1">
    <property type="nucleotide sequence ID" value="NZ_SMSJ01000004.1"/>
</dbReference>
<keyword evidence="4 7" id="KW-0663">Pyridoxal phosphate</keyword>
<dbReference type="NCBIfam" id="NF010006">
    <property type="entry name" value="PRK13479.1"/>
    <property type="match status" value="1"/>
</dbReference>
<dbReference type="InterPro" id="IPR015424">
    <property type="entry name" value="PyrdxlP-dep_Trfase"/>
</dbReference>
<feature type="domain" description="Aminotransferase class V" evidence="10">
    <location>
        <begin position="32"/>
        <end position="288"/>
    </location>
</feature>
<dbReference type="InterPro" id="IPR024169">
    <property type="entry name" value="SP_NH2Trfase/AEP_transaminase"/>
</dbReference>
<evidence type="ECO:0000256" key="9">
    <source>
        <dbReference type="PIRSR" id="PIRSR000524-50"/>
    </source>
</evidence>
<dbReference type="GO" id="GO:0019700">
    <property type="term" value="P:organic phosphonate catabolic process"/>
    <property type="evidence" value="ECO:0007669"/>
    <property type="project" value="InterPro"/>
</dbReference>
<dbReference type="Gene3D" id="3.90.1150.10">
    <property type="entry name" value="Aspartate Aminotransferase, domain 1"/>
    <property type="match status" value="1"/>
</dbReference>
<evidence type="ECO:0000256" key="6">
    <source>
        <dbReference type="ARBA" id="ARBA00049460"/>
    </source>
</evidence>
<dbReference type="OrthoDB" id="9766472at2"/>
<evidence type="ECO:0000256" key="7">
    <source>
        <dbReference type="HAMAP-Rule" id="MF_01376"/>
    </source>
</evidence>
<dbReference type="PANTHER" id="PTHR42778">
    <property type="entry name" value="2-AMINOETHYLPHOSPHONATE--PYRUVATE TRANSAMINASE"/>
    <property type="match status" value="1"/>
</dbReference>
<keyword evidence="5 7" id="KW-0670">Pyruvate</keyword>
<organism evidence="11 12">
    <name type="scientific">Dankookia rubra</name>
    <dbReference type="NCBI Taxonomy" id="1442381"/>
    <lineage>
        <taxon>Bacteria</taxon>
        <taxon>Pseudomonadati</taxon>
        <taxon>Pseudomonadota</taxon>
        <taxon>Alphaproteobacteria</taxon>
        <taxon>Acetobacterales</taxon>
        <taxon>Roseomonadaceae</taxon>
        <taxon>Dankookia</taxon>
    </lineage>
</organism>
<keyword evidence="12" id="KW-1185">Reference proteome</keyword>
<dbReference type="InterPro" id="IPR000192">
    <property type="entry name" value="Aminotrans_V_dom"/>
</dbReference>
<dbReference type="HAMAP" id="MF_01376">
    <property type="entry name" value="PhnW_aminotrans_5"/>
    <property type="match status" value="1"/>
</dbReference>
<sequence>MLLLIPGPVQTRPETRAAMAQDIAPWDNDFRPTYASIRERVRVLAGGVEGMHATLPLQGCGHFMMEAAIRTFVPAGGKLLIPQNGAYADRAVRLATEAGRVVVALPGPDTRPVTAEEIAAALAADPAISHVAMIHNETGSGIVNDPEVIGPAVRAAGRRLILDSVSAFGALPVNLADHPEIDALIFTSGKCLEGLPGIGFAVARIDSVTAAAGNAGSWAFDLSDVYAHALRAGWGSFRFTPPVQSLAAFSVALDLHEREGGQPARLARYRENARAMYDGVRALGMAPYLDWAHQGPVIVTVHQPADPAFELQPFVDALKRRGVLISNFWNTQAPTFRVGCIGAVTPEDIRGAVAAIDGALRELGVTRREASGNDAPRQKVSARDDD</sequence>
<dbReference type="InterPro" id="IPR015422">
    <property type="entry name" value="PyrdxlP-dep_Trfase_small"/>
</dbReference>
<comment type="subunit">
    <text evidence="7">Homodimer.</text>
</comment>
<dbReference type="SUPFAM" id="SSF53383">
    <property type="entry name" value="PLP-dependent transferases"/>
    <property type="match status" value="1"/>
</dbReference>
<evidence type="ECO:0000313" key="12">
    <source>
        <dbReference type="Proteomes" id="UP000295096"/>
    </source>
</evidence>
<evidence type="ECO:0000256" key="4">
    <source>
        <dbReference type="ARBA" id="ARBA00022898"/>
    </source>
</evidence>
<protein>
    <recommendedName>
        <fullName evidence="7">2-aminoethylphosphonate--pyruvate transaminase</fullName>
        <ecNumber evidence="7">2.6.1.37</ecNumber>
    </recommendedName>
    <alternativeName>
        <fullName evidence="7">2-aminoethylphosphonate aminotransferase</fullName>
    </alternativeName>
    <alternativeName>
        <fullName evidence="7">AEP transaminase</fullName>
        <shortName evidence="7">AEPT</shortName>
    </alternativeName>
</protein>
<evidence type="ECO:0000256" key="2">
    <source>
        <dbReference type="ARBA" id="ARBA00022576"/>
    </source>
</evidence>
<comment type="caution">
    <text evidence="11">The sequence shown here is derived from an EMBL/GenBank/DDBJ whole genome shotgun (WGS) entry which is preliminary data.</text>
</comment>
<feature type="binding site" evidence="8">
    <location>
        <position position="337"/>
    </location>
    <ligand>
        <name>substrate</name>
    </ligand>
</feature>
<gene>
    <name evidence="7" type="primary">phnW</name>
    <name evidence="11" type="ORF">E2C06_04440</name>
</gene>
<dbReference type="Pfam" id="PF00266">
    <property type="entry name" value="Aminotran_5"/>
    <property type="match status" value="1"/>
</dbReference>
<accession>A0A4R5QL64</accession>
<keyword evidence="3 7" id="KW-0808">Transferase</keyword>
<feature type="modified residue" description="N6-(pyridoxal phosphate)lysine" evidence="7 9">
    <location>
        <position position="190"/>
    </location>
</feature>
<reference evidence="11 12" key="1">
    <citation type="journal article" date="2016" name="J. Microbiol.">
        <title>Dankookia rubra gen. nov., sp. nov., an alphaproteobacterium isolated from sediment of a shallow stream.</title>
        <authorList>
            <person name="Kim W.H."/>
            <person name="Kim D.H."/>
            <person name="Kang K."/>
            <person name="Ahn T.Y."/>
        </authorList>
    </citation>
    <scope>NUCLEOTIDE SEQUENCE [LARGE SCALE GENOMIC DNA]</scope>
    <source>
        <strain evidence="11 12">JCM30602</strain>
    </source>
</reference>
<evidence type="ECO:0000313" key="11">
    <source>
        <dbReference type="EMBL" id="TDH63588.1"/>
    </source>
</evidence>
<dbReference type="AlphaFoldDB" id="A0A4R5QL64"/>
<evidence type="ECO:0000256" key="1">
    <source>
        <dbReference type="ARBA" id="ARBA00001933"/>
    </source>
</evidence>
<dbReference type="GO" id="GO:0047304">
    <property type="term" value="F:2-aminoethylphosphonate-pyruvate transaminase activity"/>
    <property type="evidence" value="ECO:0007669"/>
    <property type="project" value="UniProtKB-UniRule"/>
</dbReference>
<dbReference type="EMBL" id="SMSJ01000004">
    <property type="protein sequence ID" value="TDH63588.1"/>
    <property type="molecule type" value="Genomic_DNA"/>
</dbReference>
<dbReference type="EC" id="2.6.1.37" evidence="7"/>
<dbReference type="Proteomes" id="UP000295096">
    <property type="component" value="Unassembled WGS sequence"/>
</dbReference>
<dbReference type="InterPro" id="IPR015421">
    <property type="entry name" value="PyrdxlP-dep_Trfase_major"/>
</dbReference>
<evidence type="ECO:0000256" key="5">
    <source>
        <dbReference type="ARBA" id="ARBA00023317"/>
    </source>
</evidence>
<evidence type="ECO:0000256" key="3">
    <source>
        <dbReference type="ARBA" id="ARBA00022679"/>
    </source>
</evidence>
<evidence type="ECO:0000259" key="10">
    <source>
        <dbReference type="Pfam" id="PF00266"/>
    </source>
</evidence>
<proteinExistence type="inferred from homology"/>
<name>A0A4R5QL64_9PROT</name>
<dbReference type="InterPro" id="IPR012703">
    <property type="entry name" value="NH2EtPonate_pyrv_transaminase"/>
</dbReference>
<comment type="function">
    <text evidence="7">Involved in phosphonate degradation.</text>
</comment>
<dbReference type="PIRSF" id="PIRSF000524">
    <property type="entry name" value="SPT"/>
    <property type="match status" value="1"/>
</dbReference>